<gene>
    <name evidence="2" type="ORF">J4573_28105</name>
</gene>
<sequence>MPVAVTGPCGRLIVFLRRTGACALGLRRYRGEREVTAVAEERADRIDASTPHIARIYDYWLGGKDNFAADREAAEKVIEATPAVLPGVRANRRFLGRAVRYMADQGVRQFLDLGTGIPASNNTHEVAQAIDPDARVVYVDNDPIVLAHAHALLTSATGTVDYLEADAREVGAILETAAKTLDLSKPVGIMLIAILHCIPDEDDPKGIVDALLDAVPAGSHLAISHPAIDQVPEYSAKAEASLTKSMGMKVTFRRREQVQAFCDGLELVEPGVVPAQEWRPDPDVPEPGTATAMWGAVARKP</sequence>
<reference evidence="2" key="1">
    <citation type="submission" date="2021-03" db="EMBL/GenBank/DDBJ databases">
        <authorList>
            <person name="Kanchanasin P."/>
            <person name="Saeng-In P."/>
            <person name="Phongsopitanun W."/>
            <person name="Yuki M."/>
            <person name="Kudo T."/>
            <person name="Ohkuma M."/>
            <person name="Tanasupawat S."/>
        </authorList>
    </citation>
    <scope>NUCLEOTIDE SEQUENCE</scope>
    <source>
        <strain evidence="2">GKU 128</strain>
    </source>
</reference>
<accession>A0A939PLZ4</accession>
<organism evidence="2 3">
    <name type="scientific">Actinomadura barringtoniae</name>
    <dbReference type="NCBI Taxonomy" id="1427535"/>
    <lineage>
        <taxon>Bacteria</taxon>
        <taxon>Bacillati</taxon>
        <taxon>Actinomycetota</taxon>
        <taxon>Actinomycetes</taxon>
        <taxon>Streptosporangiales</taxon>
        <taxon>Thermomonosporaceae</taxon>
        <taxon>Actinomadura</taxon>
    </lineage>
</organism>
<evidence type="ECO:0000313" key="3">
    <source>
        <dbReference type="Proteomes" id="UP000669179"/>
    </source>
</evidence>
<protein>
    <submittedName>
        <fullName evidence="2">SAM-dependent methyltransferase</fullName>
    </submittedName>
</protein>
<dbReference type="EMBL" id="JAGEOJ010000012">
    <property type="protein sequence ID" value="MBO2450991.1"/>
    <property type="molecule type" value="Genomic_DNA"/>
</dbReference>
<comment type="caution">
    <text evidence="2">The sequence shown here is derived from an EMBL/GenBank/DDBJ whole genome shotgun (WGS) entry which is preliminary data.</text>
</comment>
<evidence type="ECO:0000256" key="1">
    <source>
        <dbReference type="SAM" id="MobiDB-lite"/>
    </source>
</evidence>
<dbReference type="Pfam" id="PF04672">
    <property type="entry name" value="Methyltransf_19"/>
    <property type="match status" value="1"/>
</dbReference>
<dbReference type="InterPro" id="IPR029063">
    <property type="entry name" value="SAM-dependent_MTases_sf"/>
</dbReference>
<dbReference type="GO" id="GO:0008168">
    <property type="term" value="F:methyltransferase activity"/>
    <property type="evidence" value="ECO:0007669"/>
    <property type="project" value="UniProtKB-KW"/>
</dbReference>
<dbReference type="Gene3D" id="3.40.50.150">
    <property type="entry name" value="Vaccinia Virus protein VP39"/>
    <property type="match status" value="1"/>
</dbReference>
<keyword evidence="2" id="KW-0808">Transferase</keyword>
<keyword evidence="2" id="KW-0489">Methyltransferase</keyword>
<keyword evidence="3" id="KW-1185">Reference proteome</keyword>
<evidence type="ECO:0000313" key="2">
    <source>
        <dbReference type="EMBL" id="MBO2450991.1"/>
    </source>
</evidence>
<feature type="region of interest" description="Disordered" evidence="1">
    <location>
        <begin position="278"/>
        <end position="301"/>
    </location>
</feature>
<name>A0A939PLZ4_9ACTN</name>
<dbReference type="SUPFAM" id="SSF53335">
    <property type="entry name" value="S-adenosyl-L-methionine-dependent methyltransferases"/>
    <property type="match status" value="1"/>
</dbReference>
<dbReference type="GO" id="GO:0032259">
    <property type="term" value="P:methylation"/>
    <property type="evidence" value="ECO:0007669"/>
    <property type="project" value="UniProtKB-KW"/>
</dbReference>
<dbReference type="InterPro" id="IPR006764">
    <property type="entry name" value="SAM_dep_MeTrfase_SAV2177_type"/>
</dbReference>
<proteinExistence type="predicted"/>
<dbReference type="AlphaFoldDB" id="A0A939PLZ4"/>
<dbReference type="Proteomes" id="UP000669179">
    <property type="component" value="Unassembled WGS sequence"/>
</dbReference>
<dbReference type="PIRSF" id="PIRSF017393">
    <property type="entry name" value="MTase_SAV2177"/>
    <property type="match status" value="1"/>
</dbReference>